<evidence type="ECO:0000256" key="2">
    <source>
        <dbReference type="ARBA" id="ARBA00023015"/>
    </source>
</evidence>
<reference evidence="8 9" key="1">
    <citation type="submission" date="2024-01" db="EMBL/GenBank/DDBJ databases">
        <title>The complete chloroplast genome sequence of Lithospermum erythrorhizon: insights into the phylogenetic relationship among Boraginaceae species and the maternal lineages of purple gromwells.</title>
        <authorList>
            <person name="Okada T."/>
            <person name="Watanabe K."/>
        </authorList>
    </citation>
    <scope>NUCLEOTIDE SEQUENCE [LARGE SCALE GENOMIC DNA]</scope>
</reference>
<evidence type="ECO:0000256" key="5">
    <source>
        <dbReference type="ARBA" id="ARBA00023242"/>
    </source>
</evidence>
<sequence>MASNVILSEKRRMALFKQKVAALFKEARKISTSCDAKVGILIAKPGGSEIIGWPSPEVAKRRLVRYLKSPEAERKRQIVIRKKFLLNKLISLKASLAQIKKENAKMYAEFLLFQALSDRTILKELGEEELDILLSITGEDIKMHGAEIERRKKNAQPQLTDADVSSLEPVSSVVAGVPVVSSSTANDQATGASGSGLAKINQETTAETGTQCP</sequence>
<dbReference type="GO" id="GO:0005634">
    <property type="term" value="C:nucleus"/>
    <property type="evidence" value="ECO:0007669"/>
    <property type="project" value="UniProtKB-SubCell"/>
</dbReference>
<comment type="caution">
    <text evidence="8">The sequence shown here is derived from an EMBL/GenBank/DDBJ whole genome shotgun (WGS) entry which is preliminary data.</text>
</comment>
<organism evidence="8 9">
    <name type="scientific">Lithospermum erythrorhizon</name>
    <name type="common">Purple gromwell</name>
    <name type="synonym">Lithospermum officinale var. erythrorhizon</name>
    <dbReference type="NCBI Taxonomy" id="34254"/>
    <lineage>
        <taxon>Eukaryota</taxon>
        <taxon>Viridiplantae</taxon>
        <taxon>Streptophyta</taxon>
        <taxon>Embryophyta</taxon>
        <taxon>Tracheophyta</taxon>
        <taxon>Spermatophyta</taxon>
        <taxon>Magnoliopsida</taxon>
        <taxon>eudicotyledons</taxon>
        <taxon>Gunneridae</taxon>
        <taxon>Pentapetalae</taxon>
        <taxon>asterids</taxon>
        <taxon>lamiids</taxon>
        <taxon>Boraginales</taxon>
        <taxon>Boraginaceae</taxon>
        <taxon>Boraginoideae</taxon>
        <taxon>Lithospermeae</taxon>
        <taxon>Lithospermum</taxon>
    </lineage>
</organism>
<dbReference type="Proteomes" id="UP001454036">
    <property type="component" value="Unassembled WGS sequence"/>
</dbReference>
<keyword evidence="9" id="KW-1185">Reference proteome</keyword>
<dbReference type="EMBL" id="BAABME010002633">
    <property type="protein sequence ID" value="GAA0155481.1"/>
    <property type="molecule type" value="Genomic_DNA"/>
</dbReference>
<evidence type="ECO:0000259" key="7">
    <source>
        <dbReference type="PROSITE" id="PS50066"/>
    </source>
</evidence>
<evidence type="ECO:0000313" key="8">
    <source>
        <dbReference type="EMBL" id="GAA0155481.1"/>
    </source>
</evidence>
<name>A0AAV3PXV5_LITER</name>
<feature type="domain" description="MADS-box" evidence="7">
    <location>
        <begin position="1"/>
        <end position="47"/>
    </location>
</feature>
<evidence type="ECO:0000256" key="3">
    <source>
        <dbReference type="ARBA" id="ARBA00023125"/>
    </source>
</evidence>
<evidence type="ECO:0000313" key="9">
    <source>
        <dbReference type="Proteomes" id="UP001454036"/>
    </source>
</evidence>
<evidence type="ECO:0000256" key="4">
    <source>
        <dbReference type="ARBA" id="ARBA00023163"/>
    </source>
</evidence>
<keyword evidence="5" id="KW-0539">Nucleus</keyword>
<dbReference type="GO" id="GO:0003677">
    <property type="term" value="F:DNA binding"/>
    <property type="evidence" value="ECO:0007669"/>
    <property type="project" value="UniProtKB-KW"/>
</dbReference>
<dbReference type="GO" id="GO:0046983">
    <property type="term" value="F:protein dimerization activity"/>
    <property type="evidence" value="ECO:0007669"/>
    <property type="project" value="InterPro"/>
</dbReference>
<feature type="compositionally biased region" description="Polar residues" evidence="6">
    <location>
        <begin position="201"/>
        <end position="213"/>
    </location>
</feature>
<dbReference type="InterPro" id="IPR036879">
    <property type="entry name" value="TF_MADSbox_sf"/>
</dbReference>
<accession>A0AAV3PXV5</accession>
<dbReference type="AlphaFoldDB" id="A0AAV3PXV5"/>
<dbReference type="SUPFAM" id="SSF55455">
    <property type="entry name" value="SRF-like"/>
    <property type="match status" value="1"/>
</dbReference>
<dbReference type="Pfam" id="PF00319">
    <property type="entry name" value="SRF-TF"/>
    <property type="match status" value="1"/>
</dbReference>
<feature type="region of interest" description="Disordered" evidence="6">
    <location>
        <begin position="184"/>
        <end position="213"/>
    </location>
</feature>
<keyword evidence="3" id="KW-0238">DNA-binding</keyword>
<dbReference type="InterPro" id="IPR002100">
    <property type="entry name" value="TF_MADSbox"/>
</dbReference>
<dbReference type="PROSITE" id="PS50066">
    <property type="entry name" value="MADS_BOX_2"/>
    <property type="match status" value="1"/>
</dbReference>
<proteinExistence type="predicted"/>
<keyword evidence="4" id="KW-0804">Transcription</keyword>
<gene>
    <name evidence="8" type="ORF">LIER_13197</name>
</gene>
<dbReference type="Gene3D" id="3.40.1810.10">
    <property type="entry name" value="Transcription factor, MADS-box"/>
    <property type="match status" value="1"/>
</dbReference>
<protein>
    <recommendedName>
        <fullName evidence="7">MADS-box domain-containing protein</fullName>
    </recommendedName>
</protein>
<evidence type="ECO:0000256" key="1">
    <source>
        <dbReference type="ARBA" id="ARBA00004123"/>
    </source>
</evidence>
<comment type="subcellular location">
    <subcellularLocation>
        <location evidence="1">Nucleus</location>
    </subcellularLocation>
</comment>
<evidence type="ECO:0000256" key="6">
    <source>
        <dbReference type="SAM" id="MobiDB-lite"/>
    </source>
</evidence>
<keyword evidence="2" id="KW-0805">Transcription regulation</keyword>